<accession>A0ACC1HIR9</accession>
<dbReference type="EMBL" id="JAMZIH010005150">
    <property type="protein sequence ID" value="KAJ1675945.1"/>
    <property type="molecule type" value="Genomic_DNA"/>
</dbReference>
<organism evidence="1 2">
    <name type="scientific">Spiromyces aspiralis</name>
    <dbReference type="NCBI Taxonomy" id="68401"/>
    <lineage>
        <taxon>Eukaryota</taxon>
        <taxon>Fungi</taxon>
        <taxon>Fungi incertae sedis</taxon>
        <taxon>Zoopagomycota</taxon>
        <taxon>Kickxellomycotina</taxon>
        <taxon>Kickxellomycetes</taxon>
        <taxon>Kickxellales</taxon>
        <taxon>Kickxellaceae</taxon>
        <taxon>Spiromyces</taxon>
    </lineage>
</organism>
<name>A0ACC1HIR9_9FUNG</name>
<sequence length="1731" mass="177766">MTSNAVPLSTRSSRPISEYHTPGISAAARSQATSRHGGYETVHAHIEEGYGNYRVPLGLSGGGPLATHSTRALSMAGNSAAAIRGSEGNARANGPRHGEYTFYQHQPPHPLAAAHQQPSQHHTTPALSAGSRSGASSHGRHLSYQSQYEPPPPQQISSGSILYSPRLGPTTATAAPAAVAAPALAPAGDGSSRGNGCTGSRGTGYTSSPRLAAVLASTSSSAAAVTSSLQTYYSYTDSRVDGAPAHKPLPARPTAAAATPSSPPLSSLRSSSWSSSIPPTLINRPSVPAIGLEKPASAASPSANAGADRPYPFSILKRLEMISSRPLTRAGSAAPSPSLSSGAPPANHDASEATFVASPGQGSGNGHLLAPSSEPQRQPSSVFDIYLRERRSLQQSQTKGFASSLEGARPEIDRSTTAATTTSTAAAATQVGQQGKPSSPPPRISSYTRPPAPPHNTAATTTASSRPRASSSSAREAPAIATGQYRSAFQMFASTSTTPPPPQPKPSMPVPPGTPHGASKHPTPMPAWHNEHKRPSPSVTTATTTATAITTTTAVAATPTTTTATVTPTSLCKPSPPLRPLPITTSTAVISSSSSSSSSPSESPVNASPSAYVADQPLILSKPKVLTTAGKTASPSLVARAHASQDALLSPPSTTSSYDFGKPRATLSSAAPTITAATATAASHGSTHAVDRARSPATPNSAAVAPIASAATRQRSSSPSAQTVTPATSQPGWLGTVSSAGATTVFASNQPVVVAPLKPGSPTPLRTSPPASRPAPTGPSASNSGHDGLRAGRAGSKLFRRRSSSNPQILYSALSKRYRPSSLDPDRAAATTTTSGSAGAAKHQRTSSPPPLLSASTKPPRADAAGRDIVEEAIERDPILFSVFKKMESMRTEFSNQISDYQEEIVELEVLNESLCEEAEGLERELDAWERRFKKLETSHQEKLEQHQREMDRQVESIKALYASKCNELADQLALAVKKCEVYGAKLSELGVDQAELLREVVAAKGDGDASPRETTRTTSLGPYISGFGAASEEDQKFIMAQFNAGSERERDSNEFYVNVKRLEGSIENTTLALGFEVQRAKSRQTYQPGSVSGGVATVDVGVATDDYSDHASATPMPLSASHGPDSDLDGLTEYGAGDDDSDSDSESNIISLNTIRRHMGCATATAESKLAERAAASSLFTTSSDSSTVHSKNHSRNASLNSNQQSRKYHSSSVSSIGSVGKSLTVSSVSSSGGSSSRRRRRRLGLGGVMGGGGDGSDSKGLVEGPISVPVQPEPPLINTTPMPGMMPLATGEDDDVDDDTQLPSRPSSRAENAGTPAASHTPASAMSTATRKKSSSTSAAATLSAKALETLAKIDNITSMANGGPSGHSYQLSLASLGLTPPSTAAASGGNGNAGGSGPRFMGTVHWPPRSPTRSPRKGSGTSHASGGSGSISSIRDVLGDLTAEQLLQSLKFGSFGNDTLLGGGGAGTFGDDQVPARSPVGRFGAAGSNFGGGRNGYHQASTPRARRAYTNNTGNNDPSLPLVASPVLGSTNQASPLPPSRTPRFRGTAGRVHHRARSFDFSSHPRLQSHHAASTSFATAGECADQGGEGPTEQTSGTSPAPFPTSTSLLPPPAATAAPATALAGDGGGDDDGTAVETPVATPNAAVTPSSPAIGTPNSWIYIDSPDFRKQAAALGSPRPQPTTTIDVSAASAGKGHSSRSKKGSSTRRLNRSAKATSFIFSQAKFFS</sequence>
<keyword evidence="2" id="KW-1185">Reference proteome</keyword>
<gene>
    <name evidence="1" type="ORF">EV182_000272</name>
</gene>
<evidence type="ECO:0000313" key="1">
    <source>
        <dbReference type="EMBL" id="KAJ1675945.1"/>
    </source>
</evidence>
<evidence type="ECO:0000313" key="2">
    <source>
        <dbReference type="Proteomes" id="UP001145114"/>
    </source>
</evidence>
<protein>
    <submittedName>
        <fullName evidence="1">Uncharacterized protein</fullName>
    </submittedName>
</protein>
<proteinExistence type="predicted"/>
<reference evidence="1" key="1">
    <citation type="submission" date="2022-06" db="EMBL/GenBank/DDBJ databases">
        <title>Phylogenomic reconstructions and comparative analyses of Kickxellomycotina fungi.</title>
        <authorList>
            <person name="Reynolds N.K."/>
            <person name="Stajich J.E."/>
            <person name="Barry K."/>
            <person name="Grigoriev I.V."/>
            <person name="Crous P."/>
            <person name="Smith M.E."/>
        </authorList>
    </citation>
    <scope>NUCLEOTIDE SEQUENCE</scope>
    <source>
        <strain evidence="1">RSA 2271</strain>
    </source>
</reference>
<dbReference type="Proteomes" id="UP001145114">
    <property type="component" value="Unassembled WGS sequence"/>
</dbReference>
<comment type="caution">
    <text evidence="1">The sequence shown here is derived from an EMBL/GenBank/DDBJ whole genome shotgun (WGS) entry which is preliminary data.</text>
</comment>